<dbReference type="AlphaFoldDB" id="A0AAN9FMZ6"/>
<dbReference type="SUPFAM" id="SSF48452">
    <property type="entry name" value="TPR-like"/>
    <property type="match status" value="1"/>
</dbReference>
<evidence type="ECO:0000256" key="2">
    <source>
        <dbReference type="SAM" id="MobiDB-lite"/>
    </source>
</evidence>
<dbReference type="Pfam" id="PF13877">
    <property type="entry name" value="RPAP3_C"/>
    <property type="match status" value="1"/>
</dbReference>
<organism evidence="5 6">
    <name type="scientific">Clitoria ternatea</name>
    <name type="common">Butterfly pea</name>
    <dbReference type="NCBI Taxonomy" id="43366"/>
    <lineage>
        <taxon>Eukaryota</taxon>
        <taxon>Viridiplantae</taxon>
        <taxon>Streptophyta</taxon>
        <taxon>Embryophyta</taxon>
        <taxon>Tracheophyta</taxon>
        <taxon>Spermatophyta</taxon>
        <taxon>Magnoliopsida</taxon>
        <taxon>eudicotyledons</taxon>
        <taxon>Gunneridae</taxon>
        <taxon>Pentapetalae</taxon>
        <taxon>rosids</taxon>
        <taxon>fabids</taxon>
        <taxon>Fabales</taxon>
        <taxon>Fabaceae</taxon>
        <taxon>Papilionoideae</taxon>
        <taxon>50 kb inversion clade</taxon>
        <taxon>NPAAA clade</taxon>
        <taxon>indigoferoid/millettioid clade</taxon>
        <taxon>Phaseoleae</taxon>
        <taxon>Clitoria</taxon>
    </lineage>
</organism>
<dbReference type="PROSITE" id="PS50005">
    <property type="entry name" value="TPR"/>
    <property type="match status" value="2"/>
</dbReference>
<evidence type="ECO:0000259" key="4">
    <source>
        <dbReference type="Pfam" id="PF13877"/>
    </source>
</evidence>
<gene>
    <name evidence="5" type="ORF">RJT34_23037</name>
</gene>
<dbReference type="PANTHER" id="PTHR47329:SF1">
    <property type="entry name" value="OS05G0129900 PROTEIN"/>
    <property type="match status" value="1"/>
</dbReference>
<dbReference type="SMART" id="SM00028">
    <property type="entry name" value="TPR"/>
    <property type="match status" value="3"/>
</dbReference>
<dbReference type="Pfam" id="PF13181">
    <property type="entry name" value="TPR_8"/>
    <property type="match status" value="1"/>
</dbReference>
<accession>A0AAN9FMZ6</accession>
<feature type="signal peptide" evidence="3">
    <location>
        <begin position="1"/>
        <end position="19"/>
    </location>
</feature>
<name>A0AAN9FMZ6_CLITE</name>
<evidence type="ECO:0000313" key="5">
    <source>
        <dbReference type="EMBL" id="KAK7278016.1"/>
    </source>
</evidence>
<dbReference type="InterPro" id="IPR011990">
    <property type="entry name" value="TPR-like_helical_dom_sf"/>
</dbReference>
<feature type="region of interest" description="Disordered" evidence="2">
    <location>
        <begin position="39"/>
        <end position="69"/>
    </location>
</feature>
<dbReference type="Pfam" id="PF00515">
    <property type="entry name" value="TPR_1"/>
    <property type="match status" value="1"/>
</dbReference>
<dbReference type="Gene3D" id="1.25.40.10">
    <property type="entry name" value="Tetratricopeptide repeat domain"/>
    <property type="match status" value="1"/>
</dbReference>
<evidence type="ECO:0000313" key="6">
    <source>
        <dbReference type="Proteomes" id="UP001359559"/>
    </source>
</evidence>
<feature type="region of interest" description="Disordered" evidence="2">
    <location>
        <begin position="240"/>
        <end position="319"/>
    </location>
</feature>
<dbReference type="InterPro" id="IPR025986">
    <property type="entry name" value="RPAP3-like_C"/>
</dbReference>
<evidence type="ECO:0000256" key="3">
    <source>
        <dbReference type="SAM" id="SignalP"/>
    </source>
</evidence>
<evidence type="ECO:0000256" key="1">
    <source>
        <dbReference type="PROSITE-ProRule" id="PRU00339"/>
    </source>
</evidence>
<comment type="caution">
    <text evidence="5">The sequence shown here is derived from an EMBL/GenBank/DDBJ whole genome shotgun (WGS) entry which is preliminary data.</text>
</comment>
<sequence length="481" mass="54258">MFLFSVSLLSLFQVKGTSQHNMQDFQGFLNELQDWELSRKDKARASQKENGSSSGHTGSVGEKKASRGDTISFEHARNSSGQYDFSRNNDPFNRLHGSFVSEDVPDAVSEKDLGNEFFKQKKFKEAIDCYSRSIALSPTAVAHANRAMAYIKLRRFQEAEEDCTETLNLDDRYIKAYSRRATARKELGKIKESMEDAEFALRLEPNNQEIKKQYTDAKSLYEKDILQKASGALKSTVQETQKVGKSEAKVNGGSIHSISHGTKKSGPTKVHHDTKGNEQQIPVKESFLMEEIDRDTKARNRSQGQERPKEGLSASSSLEKFKRNHRNTKQEMKASVQELASSAASRAMAEAAKNITPPTTAYQFEVSWKAFSGDPSLKARLLKTISPQELPKIFKNALSSTLLFDIINCLASFFTEDMDLVISYMEHLTKVPRFDVIVLCLPSTNKDDMRKIWDEVFCSEATPMEYAEILDNLRSKFCLGQ</sequence>
<feature type="compositionally biased region" description="Basic and acidic residues" evidence="2">
    <location>
        <begin position="294"/>
        <end position="310"/>
    </location>
</feature>
<dbReference type="Proteomes" id="UP001359559">
    <property type="component" value="Unassembled WGS sequence"/>
</dbReference>
<feature type="compositionally biased region" description="Polar residues" evidence="2">
    <location>
        <begin position="48"/>
        <end position="57"/>
    </location>
</feature>
<keyword evidence="1" id="KW-0802">TPR repeat</keyword>
<protein>
    <recommendedName>
        <fullName evidence="4">RNA-polymerase II-associated protein 3-like C-terminal domain-containing protein</fullName>
    </recommendedName>
</protein>
<dbReference type="InterPro" id="IPR019734">
    <property type="entry name" value="TPR_rpt"/>
</dbReference>
<feature type="repeat" description="TPR" evidence="1">
    <location>
        <begin position="107"/>
        <end position="140"/>
    </location>
</feature>
<keyword evidence="3" id="KW-0732">Signal</keyword>
<feature type="chain" id="PRO_5043013081" description="RNA-polymerase II-associated protein 3-like C-terminal domain-containing protein" evidence="3">
    <location>
        <begin position="20"/>
        <end position="481"/>
    </location>
</feature>
<proteinExistence type="predicted"/>
<reference evidence="5 6" key="1">
    <citation type="submission" date="2024-01" db="EMBL/GenBank/DDBJ databases">
        <title>The genomes of 5 underutilized Papilionoideae crops provide insights into root nodulation and disease resistance.</title>
        <authorList>
            <person name="Yuan L."/>
        </authorList>
    </citation>
    <scope>NUCLEOTIDE SEQUENCE [LARGE SCALE GENOMIC DNA]</scope>
    <source>
        <strain evidence="5">LY-2023</strain>
        <tissue evidence="5">Leaf</tissue>
    </source>
</reference>
<dbReference type="PANTHER" id="PTHR47329">
    <property type="entry name" value="OS05G0129900 PROTEIN"/>
    <property type="match status" value="1"/>
</dbReference>
<feature type="domain" description="RNA-polymerase II-associated protein 3-like C-terminal" evidence="4">
    <location>
        <begin position="357"/>
        <end position="446"/>
    </location>
</feature>
<dbReference type="EMBL" id="JAYKXN010000006">
    <property type="protein sequence ID" value="KAK7278016.1"/>
    <property type="molecule type" value="Genomic_DNA"/>
</dbReference>
<keyword evidence="6" id="KW-1185">Reference proteome</keyword>
<feature type="repeat" description="TPR" evidence="1">
    <location>
        <begin position="174"/>
        <end position="207"/>
    </location>
</feature>